<keyword evidence="1" id="KW-0472">Membrane</keyword>
<feature type="transmembrane region" description="Helical" evidence="1">
    <location>
        <begin position="30"/>
        <end position="50"/>
    </location>
</feature>
<keyword evidence="1" id="KW-1133">Transmembrane helix</keyword>
<dbReference type="EMBL" id="DXDD01000065">
    <property type="protein sequence ID" value="HIY60036.1"/>
    <property type="molecule type" value="Genomic_DNA"/>
</dbReference>
<dbReference type="Pfam" id="PF06541">
    <property type="entry name" value="ABC_trans_CmpB"/>
    <property type="match status" value="1"/>
</dbReference>
<reference evidence="2" key="2">
    <citation type="submission" date="2021-04" db="EMBL/GenBank/DDBJ databases">
        <authorList>
            <person name="Gilroy R."/>
        </authorList>
    </citation>
    <scope>NUCLEOTIDE SEQUENCE</scope>
    <source>
        <strain evidence="2">ChiSxjej3B15-24422</strain>
    </source>
</reference>
<dbReference type="AlphaFoldDB" id="A0A9D1YPV0"/>
<reference evidence="2" key="1">
    <citation type="journal article" date="2021" name="PeerJ">
        <title>Extensive microbial diversity within the chicken gut microbiome revealed by metagenomics and culture.</title>
        <authorList>
            <person name="Gilroy R."/>
            <person name="Ravi A."/>
            <person name="Getino M."/>
            <person name="Pursley I."/>
            <person name="Horton D.L."/>
            <person name="Alikhan N.F."/>
            <person name="Baker D."/>
            <person name="Gharbi K."/>
            <person name="Hall N."/>
            <person name="Watson M."/>
            <person name="Adriaenssens E.M."/>
            <person name="Foster-Nyarko E."/>
            <person name="Jarju S."/>
            <person name="Secka A."/>
            <person name="Antonio M."/>
            <person name="Oren A."/>
            <person name="Chaudhuri R.R."/>
            <person name="La Ragione R."/>
            <person name="Hildebrand F."/>
            <person name="Pallen M.J."/>
        </authorList>
    </citation>
    <scope>NUCLEOTIDE SEQUENCE</scope>
    <source>
        <strain evidence="2">ChiSxjej3B15-24422</strain>
    </source>
</reference>
<feature type="transmembrane region" description="Helical" evidence="1">
    <location>
        <begin position="62"/>
        <end position="84"/>
    </location>
</feature>
<dbReference type="InterPro" id="IPR010540">
    <property type="entry name" value="CmpB_TMEM229"/>
</dbReference>
<feature type="transmembrane region" description="Helical" evidence="1">
    <location>
        <begin position="7"/>
        <end position="24"/>
    </location>
</feature>
<name>A0A9D1YPV0_9FIRM</name>
<evidence type="ECO:0000256" key="1">
    <source>
        <dbReference type="SAM" id="Phobius"/>
    </source>
</evidence>
<comment type="caution">
    <text evidence="2">The sequence shown here is derived from an EMBL/GenBank/DDBJ whole genome shotgun (WGS) entry which is preliminary data.</text>
</comment>
<accession>A0A9D1YPV0</accession>
<proteinExistence type="predicted"/>
<dbReference type="Proteomes" id="UP000824007">
    <property type="component" value="Unassembled WGS sequence"/>
</dbReference>
<evidence type="ECO:0000313" key="3">
    <source>
        <dbReference type="Proteomes" id="UP000824007"/>
    </source>
</evidence>
<protein>
    <submittedName>
        <fullName evidence="2">ABC transporter permease</fullName>
    </submittedName>
</protein>
<organism evidence="2 3">
    <name type="scientific">Candidatus Eisenbergiella pullistercoris</name>
    <dbReference type="NCBI Taxonomy" id="2838555"/>
    <lineage>
        <taxon>Bacteria</taxon>
        <taxon>Bacillati</taxon>
        <taxon>Bacillota</taxon>
        <taxon>Clostridia</taxon>
        <taxon>Lachnospirales</taxon>
        <taxon>Lachnospiraceae</taxon>
        <taxon>Eisenbergiella</taxon>
    </lineage>
</organism>
<evidence type="ECO:0000313" key="2">
    <source>
        <dbReference type="EMBL" id="HIY60036.1"/>
    </source>
</evidence>
<keyword evidence="1" id="KW-0812">Transmembrane</keyword>
<feature type="transmembrane region" description="Helical" evidence="1">
    <location>
        <begin position="96"/>
        <end position="118"/>
    </location>
</feature>
<gene>
    <name evidence="2" type="ORF">H9831_05060</name>
</gene>
<sequence length="137" mass="15726">MRALRPLVLIGIGGLLYVLIELAFRGRSHWTMFCVGGLCFWLIGLINEVIPWEMPFWKQCIIGAVIVTAVEFLAGCIINLLLGWDVWDYSNMPFNVLGQICLPFSLLWILLSAVAIVLDDHLRYWIYGEEKPHYKLT</sequence>